<evidence type="ECO:0000313" key="1">
    <source>
        <dbReference type="EMBL" id="CDO74300.1"/>
    </source>
</evidence>
<accession>A0A060SIV8</accession>
<dbReference type="SUPFAM" id="SSF53098">
    <property type="entry name" value="Ribonuclease H-like"/>
    <property type="match status" value="1"/>
</dbReference>
<proteinExistence type="predicted"/>
<dbReference type="InterPro" id="IPR036397">
    <property type="entry name" value="RNaseH_sf"/>
</dbReference>
<protein>
    <submittedName>
        <fullName evidence="1">Uncharacterized protein</fullName>
    </submittedName>
</protein>
<name>A0A060SIV8_PYCCI</name>
<dbReference type="InterPro" id="IPR012337">
    <property type="entry name" value="RNaseH-like_sf"/>
</dbReference>
<gene>
    <name evidence="1" type="ORF">BN946_scf184839.g5</name>
</gene>
<dbReference type="HOGENOM" id="CLU_2074330_0_0_1"/>
<organism evidence="1 2">
    <name type="scientific">Pycnoporus cinnabarinus</name>
    <name type="common">Cinnabar-red polypore</name>
    <name type="synonym">Trametes cinnabarina</name>
    <dbReference type="NCBI Taxonomy" id="5643"/>
    <lineage>
        <taxon>Eukaryota</taxon>
        <taxon>Fungi</taxon>
        <taxon>Dikarya</taxon>
        <taxon>Basidiomycota</taxon>
        <taxon>Agaricomycotina</taxon>
        <taxon>Agaricomycetes</taxon>
        <taxon>Polyporales</taxon>
        <taxon>Polyporaceae</taxon>
        <taxon>Trametes</taxon>
    </lineage>
</organism>
<sequence length="118" mass="13418">MMAGGMGLAFTTRQACETIHVVADNESALETLLDPSLHGQQLVSIVACRNVREWLSKDPRRKTEFHWCPSHEGIEWNELVDGDAKKAADLPMARDECSLAHARHLLMVQMKSNWWDEF</sequence>
<dbReference type="AlphaFoldDB" id="A0A060SIV8"/>
<comment type="caution">
    <text evidence="1">The sequence shown here is derived from an EMBL/GenBank/DDBJ whole genome shotgun (WGS) entry which is preliminary data.</text>
</comment>
<dbReference type="STRING" id="5643.A0A060SIV8"/>
<evidence type="ECO:0000313" key="2">
    <source>
        <dbReference type="Proteomes" id="UP000029665"/>
    </source>
</evidence>
<dbReference type="Gene3D" id="3.30.420.10">
    <property type="entry name" value="Ribonuclease H-like superfamily/Ribonuclease H"/>
    <property type="match status" value="1"/>
</dbReference>
<dbReference type="EMBL" id="CCBP010000151">
    <property type="protein sequence ID" value="CDO74300.1"/>
    <property type="molecule type" value="Genomic_DNA"/>
</dbReference>
<dbReference type="Proteomes" id="UP000029665">
    <property type="component" value="Unassembled WGS sequence"/>
</dbReference>
<reference evidence="1" key="1">
    <citation type="submission" date="2014-01" db="EMBL/GenBank/DDBJ databases">
        <title>The genome of the white-rot fungus Pycnoporus cinnabarinus: a basidiomycete model with a versatile arsenal for lignocellulosic biomass breakdown.</title>
        <authorList>
            <person name="Levasseur A."/>
            <person name="Lomascolo A."/>
            <person name="Ruiz-Duenas F.J."/>
            <person name="Uzan E."/>
            <person name="Piumi F."/>
            <person name="Kues U."/>
            <person name="Ram A.F.J."/>
            <person name="Murat C."/>
            <person name="Haon M."/>
            <person name="Benoit I."/>
            <person name="Arfi Y."/>
            <person name="Chevret D."/>
            <person name="Drula E."/>
            <person name="Kwon M.J."/>
            <person name="Gouret P."/>
            <person name="Lesage-Meessen L."/>
            <person name="Lombard V."/>
            <person name="Mariette J."/>
            <person name="Noirot C."/>
            <person name="Park J."/>
            <person name="Patyshakuliyeva A."/>
            <person name="Wieneger R.A.B."/>
            <person name="Wosten H.A.B."/>
            <person name="Martin F."/>
            <person name="Coutinho P.M."/>
            <person name="de Vries R."/>
            <person name="Martinez A.T."/>
            <person name="Klopp C."/>
            <person name="Pontarotti P."/>
            <person name="Henrissat B."/>
            <person name="Record E."/>
        </authorList>
    </citation>
    <scope>NUCLEOTIDE SEQUENCE [LARGE SCALE GENOMIC DNA]</scope>
    <source>
        <strain evidence="1">BRFM137</strain>
    </source>
</reference>
<dbReference type="GO" id="GO:0003676">
    <property type="term" value="F:nucleic acid binding"/>
    <property type="evidence" value="ECO:0007669"/>
    <property type="project" value="InterPro"/>
</dbReference>
<keyword evidence="2" id="KW-1185">Reference proteome</keyword>
<dbReference type="OrthoDB" id="2754795at2759"/>